<protein>
    <recommendedName>
        <fullName evidence="3">F-box domain-containing protein</fullName>
    </recommendedName>
</protein>
<reference evidence="1" key="1">
    <citation type="submission" date="2023-06" db="EMBL/GenBank/DDBJ databases">
        <authorList>
            <consortium name="Lawrence Berkeley National Laboratory"/>
            <person name="Ahrendt S."/>
            <person name="Sahu N."/>
            <person name="Indic B."/>
            <person name="Wong-Bajracharya J."/>
            <person name="Merenyi Z."/>
            <person name="Ke H.-M."/>
            <person name="Monk M."/>
            <person name="Kocsube S."/>
            <person name="Drula E."/>
            <person name="Lipzen A."/>
            <person name="Balint B."/>
            <person name="Henrissat B."/>
            <person name="Andreopoulos B."/>
            <person name="Martin F.M."/>
            <person name="Harder C.B."/>
            <person name="Rigling D."/>
            <person name="Ford K.L."/>
            <person name="Foster G.D."/>
            <person name="Pangilinan J."/>
            <person name="Papanicolaou A."/>
            <person name="Barry K."/>
            <person name="LaButti K."/>
            <person name="Viragh M."/>
            <person name="Koriabine M."/>
            <person name="Yan M."/>
            <person name="Riley R."/>
            <person name="Champramary S."/>
            <person name="Plett K.L."/>
            <person name="Tsai I.J."/>
            <person name="Slot J."/>
            <person name="Sipos G."/>
            <person name="Plett J."/>
            <person name="Nagy L.G."/>
            <person name="Grigoriev I.V."/>
        </authorList>
    </citation>
    <scope>NUCLEOTIDE SEQUENCE</scope>
    <source>
        <strain evidence="1">HWK02</strain>
    </source>
</reference>
<evidence type="ECO:0008006" key="3">
    <source>
        <dbReference type="Google" id="ProtNLM"/>
    </source>
</evidence>
<comment type="caution">
    <text evidence="1">The sequence shown here is derived from an EMBL/GenBank/DDBJ whole genome shotgun (WGS) entry which is preliminary data.</text>
</comment>
<gene>
    <name evidence="1" type="ORF">EDD18DRAFT_1357749</name>
</gene>
<dbReference type="AlphaFoldDB" id="A0AA39UQ37"/>
<keyword evidence="2" id="KW-1185">Reference proteome</keyword>
<name>A0AA39UQ37_9AGAR</name>
<dbReference type="EMBL" id="JAUEPU010000029">
    <property type="protein sequence ID" value="KAK0492494.1"/>
    <property type="molecule type" value="Genomic_DNA"/>
</dbReference>
<dbReference type="Proteomes" id="UP001175228">
    <property type="component" value="Unassembled WGS sequence"/>
</dbReference>
<organism evidence="1 2">
    <name type="scientific">Armillaria luteobubalina</name>
    <dbReference type="NCBI Taxonomy" id="153913"/>
    <lineage>
        <taxon>Eukaryota</taxon>
        <taxon>Fungi</taxon>
        <taxon>Dikarya</taxon>
        <taxon>Basidiomycota</taxon>
        <taxon>Agaricomycotina</taxon>
        <taxon>Agaricomycetes</taxon>
        <taxon>Agaricomycetidae</taxon>
        <taxon>Agaricales</taxon>
        <taxon>Marasmiineae</taxon>
        <taxon>Physalacriaceae</taxon>
        <taxon>Armillaria</taxon>
    </lineage>
</organism>
<sequence length="150" mass="16775">MCLLINCHSTNKIQAPSAINILLDELLLEIFAVGTLNSGGTDFPFHIAAVCHYWHSLDINDSSLWIHLTITSKMEVPSLSSDCPSEPCEIFPRAALILNHSTNRDINFKLLQYWGRSDSFMDGHFTVLSSLLAEDTHWIQSFTVAANDEP</sequence>
<accession>A0AA39UQ37</accession>
<evidence type="ECO:0000313" key="2">
    <source>
        <dbReference type="Proteomes" id="UP001175228"/>
    </source>
</evidence>
<proteinExistence type="predicted"/>
<evidence type="ECO:0000313" key="1">
    <source>
        <dbReference type="EMBL" id="KAK0492494.1"/>
    </source>
</evidence>